<dbReference type="Proteomes" id="UP000324748">
    <property type="component" value="Unassembled WGS sequence"/>
</dbReference>
<comment type="caution">
    <text evidence="1">The sequence shown here is derived from an EMBL/GenBank/DDBJ whole genome shotgun (WGS) entry which is preliminary data.</text>
</comment>
<dbReference type="OrthoDB" id="10344093at2759"/>
<protein>
    <submittedName>
        <fullName evidence="1">Uncharacterized protein</fullName>
    </submittedName>
</protein>
<keyword evidence="3" id="KW-1185">Reference proteome</keyword>
<evidence type="ECO:0000313" key="1">
    <source>
        <dbReference type="EMBL" id="KAA1119457.1"/>
    </source>
</evidence>
<organism evidence="1 3">
    <name type="scientific">Puccinia graminis f. sp. tritici</name>
    <dbReference type="NCBI Taxonomy" id="56615"/>
    <lineage>
        <taxon>Eukaryota</taxon>
        <taxon>Fungi</taxon>
        <taxon>Dikarya</taxon>
        <taxon>Basidiomycota</taxon>
        <taxon>Pucciniomycotina</taxon>
        <taxon>Pucciniomycetes</taxon>
        <taxon>Pucciniales</taxon>
        <taxon>Pucciniaceae</taxon>
        <taxon>Puccinia</taxon>
    </lineage>
</organism>
<evidence type="ECO:0000313" key="4">
    <source>
        <dbReference type="Proteomes" id="UP000325313"/>
    </source>
</evidence>
<dbReference type="EMBL" id="VSWC01000001">
    <property type="protein sequence ID" value="KAA1119457.1"/>
    <property type="molecule type" value="Genomic_DNA"/>
</dbReference>
<reference evidence="3 4" key="1">
    <citation type="submission" date="2019-05" db="EMBL/GenBank/DDBJ databases">
        <title>Emergence of the Ug99 lineage of the wheat stem rust pathogen through somatic hybridization.</title>
        <authorList>
            <person name="Li F."/>
            <person name="Upadhyaya N.M."/>
            <person name="Sperschneider J."/>
            <person name="Matny O."/>
            <person name="Nguyen-Phuc H."/>
            <person name="Mago R."/>
            <person name="Raley C."/>
            <person name="Miller M.E."/>
            <person name="Silverstein K.A.T."/>
            <person name="Henningsen E."/>
            <person name="Hirsch C.D."/>
            <person name="Visser B."/>
            <person name="Pretorius Z.A."/>
            <person name="Steffenson B.J."/>
            <person name="Schwessinger B."/>
            <person name="Dodds P.N."/>
            <person name="Figueroa M."/>
        </authorList>
    </citation>
    <scope>NUCLEOTIDE SEQUENCE [LARGE SCALE GENOMIC DNA]</scope>
    <source>
        <strain evidence="1">21-0</strain>
        <strain evidence="2 4">Ug99</strain>
    </source>
</reference>
<name>A0A5B0R1L0_PUCGR</name>
<dbReference type="Proteomes" id="UP000325313">
    <property type="component" value="Unassembled WGS sequence"/>
</dbReference>
<dbReference type="AlphaFoldDB" id="A0A5B0R1L0"/>
<dbReference type="EMBL" id="VDEP01000241">
    <property type="protein sequence ID" value="KAA1120847.1"/>
    <property type="molecule type" value="Genomic_DNA"/>
</dbReference>
<proteinExistence type="predicted"/>
<sequence>MAAIQDHLVSVNMPAYYQRLLLAISRPLKLENATPSIQSLATQPLISTPVTPFPATPRPPPHRTEFHVINPRTGLLSNPQDMHSSV</sequence>
<evidence type="ECO:0000313" key="2">
    <source>
        <dbReference type="EMBL" id="KAA1120847.1"/>
    </source>
</evidence>
<gene>
    <name evidence="1" type="ORF">PGT21_026241</name>
    <name evidence="2" type="ORF">PGTUg99_026085</name>
</gene>
<evidence type="ECO:0000313" key="3">
    <source>
        <dbReference type="Proteomes" id="UP000324748"/>
    </source>
</evidence>
<accession>A0A5B0R1L0</accession>